<evidence type="ECO:0000313" key="3">
    <source>
        <dbReference type="Proteomes" id="UP001199260"/>
    </source>
</evidence>
<dbReference type="AlphaFoldDB" id="A0AAW4XYW8"/>
<dbReference type="EMBL" id="JAJNCT010000010">
    <property type="protein sequence ID" value="MCD2166039.1"/>
    <property type="molecule type" value="Genomic_DNA"/>
</dbReference>
<organism evidence="2 3">
    <name type="scientific">Comamonas koreensis</name>
    <dbReference type="NCBI Taxonomy" id="160825"/>
    <lineage>
        <taxon>Bacteria</taxon>
        <taxon>Pseudomonadati</taxon>
        <taxon>Pseudomonadota</taxon>
        <taxon>Betaproteobacteria</taxon>
        <taxon>Burkholderiales</taxon>
        <taxon>Comamonadaceae</taxon>
        <taxon>Comamonas</taxon>
    </lineage>
</organism>
<name>A0AAW4XYW8_9BURK</name>
<feature type="chain" id="PRO_5043498665" evidence="1">
    <location>
        <begin position="22"/>
        <end position="153"/>
    </location>
</feature>
<accession>A0AAW4XYW8</accession>
<gene>
    <name evidence="2" type="ORF">LPW39_12940</name>
</gene>
<comment type="caution">
    <text evidence="2">The sequence shown here is derived from an EMBL/GenBank/DDBJ whole genome shotgun (WGS) entry which is preliminary data.</text>
</comment>
<dbReference type="Proteomes" id="UP001199260">
    <property type="component" value="Unassembled WGS sequence"/>
</dbReference>
<keyword evidence="3" id="KW-1185">Reference proteome</keyword>
<proteinExistence type="predicted"/>
<evidence type="ECO:0000313" key="2">
    <source>
        <dbReference type="EMBL" id="MCD2166039.1"/>
    </source>
</evidence>
<sequence length="153" mass="17066">MLKRLSLVTLLILCSYGYTSASSEEKNPSLQFANAMMICNSHALFQHMYAQGGDLPGVPKAANYKDLAYQAAGKIYVNERLESRGIRDLAIQQFEAEVNKKSFNSLNESEQEDHINATWATIIRRCNEVATAGKGIDKIKKQPAPSWQSPNTR</sequence>
<dbReference type="RefSeq" id="WP_230775418.1">
    <property type="nucleotide sequence ID" value="NZ_JAJNCT010000010.1"/>
</dbReference>
<keyword evidence="1" id="KW-0732">Signal</keyword>
<protein>
    <submittedName>
        <fullName evidence="2">Uncharacterized protein</fullName>
    </submittedName>
</protein>
<reference evidence="2 3" key="1">
    <citation type="submission" date="2021-11" db="EMBL/GenBank/DDBJ databases">
        <title>Genome sequence.</title>
        <authorList>
            <person name="Sun Q."/>
        </authorList>
    </citation>
    <scope>NUCLEOTIDE SEQUENCE [LARGE SCALE GENOMIC DNA]</scope>
    <source>
        <strain evidence="2 3">KCTC 12005</strain>
    </source>
</reference>
<feature type="signal peptide" evidence="1">
    <location>
        <begin position="1"/>
        <end position="21"/>
    </location>
</feature>
<evidence type="ECO:0000256" key="1">
    <source>
        <dbReference type="SAM" id="SignalP"/>
    </source>
</evidence>